<dbReference type="AlphaFoldDB" id="A0AAV5QE22"/>
<keyword evidence="5" id="KW-0653">Protein transport</keyword>
<keyword evidence="9" id="KW-1185">Reference proteome</keyword>
<comment type="subcellular location">
    <subcellularLocation>
        <location evidence="2">Cytoplasm</location>
    </subcellularLocation>
    <subcellularLocation>
        <location evidence="1">Nucleus</location>
    </subcellularLocation>
</comment>
<dbReference type="SMART" id="SM00913">
    <property type="entry name" value="IBN_N"/>
    <property type="match status" value="1"/>
</dbReference>
<dbReference type="GO" id="GO:0031267">
    <property type="term" value="F:small GTPase binding"/>
    <property type="evidence" value="ECO:0007669"/>
    <property type="project" value="InterPro"/>
</dbReference>
<evidence type="ECO:0000256" key="5">
    <source>
        <dbReference type="ARBA" id="ARBA00022927"/>
    </source>
</evidence>
<evidence type="ECO:0000256" key="4">
    <source>
        <dbReference type="ARBA" id="ARBA00022490"/>
    </source>
</evidence>
<reference evidence="8 9" key="1">
    <citation type="journal article" date="2023" name="Elife">
        <title>Identification of key yeast species and microbe-microbe interactions impacting larval growth of Drosophila in the wild.</title>
        <authorList>
            <person name="Mure A."/>
            <person name="Sugiura Y."/>
            <person name="Maeda R."/>
            <person name="Honda K."/>
            <person name="Sakurai N."/>
            <person name="Takahashi Y."/>
            <person name="Watada M."/>
            <person name="Katoh T."/>
            <person name="Gotoh A."/>
            <person name="Gotoh Y."/>
            <person name="Taniguchi I."/>
            <person name="Nakamura K."/>
            <person name="Hayashi T."/>
            <person name="Katayama T."/>
            <person name="Uemura T."/>
            <person name="Hattori Y."/>
        </authorList>
    </citation>
    <scope>NUCLEOTIDE SEQUENCE [LARGE SCALE GENOMIC DNA]</scope>
    <source>
        <strain evidence="8 9">SC-9</strain>
    </source>
</reference>
<evidence type="ECO:0000256" key="2">
    <source>
        <dbReference type="ARBA" id="ARBA00004496"/>
    </source>
</evidence>
<evidence type="ECO:0000313" key="9">
    <source>
        <dbReference type="Proteomes" id="UP001360560"/>
    </source>
</evidence>
<dbReference type="InterPro" id="IPR016024">
    <property type="entry name" value="ARM-type_fold"/>
</dbReference>
<dbReference type="InterPro" id="IPR001494">
    <property type="entry name" value="Importin-beta_N"/>
</dbReference>
<feature type="domain" description="Importin N-terminal" evidence="7">
    <location>
        <begin position="24"/>
        <end position="107"/>
    </location>
</feature>
<dbReference type="SUPFAM" id="SSF48371">
    <property type="entry name" value="ARM repeat"/>
    <property type="match status" value="1"/>
</dbReference>
<evidence type="ECO:0000313" key="8">
    <source>
        <dbReference type="EMBL" id="GMM32997.1"/>
    </source>
</evidence>
<dbReference type="GeneID" id="90070976"/>
<evidence type="ECO:0000256" key="1">
    <source>
        <dbReference type="ARBA" id="ARBA00004123"/>
    </source>
</evidence>
<dbReference type="EMBL" id="BTFZ01000001">
    <property type="protein sequence ID" value="GMM32997.1"/>
    <property type="molecule type" value="Genomic_DNA"/>
</dbReference>
<evidence type="ECO:0000256" key="6">
    <source>
        <dbReference type="ARBA" id="ARBA00023242"/>
    </source>
</evidence>
<dbReference type="GO" id="GO:0006606">
    <property type="term" value="P:protein import into nucleus"/>
    <property type="evidence" value="ECO:0007669"/>
    <property type="project" value="TreeGrafter"/>
</dbReference>
<dbReference type="Proteomes" id="UP001360560">
    <property type="component" value="Unassembled WGS sequence"/>
</dbReference>
<dbReference type="RefSeq" id="XP_064849997.1">
    <property type="nucleotide sequence ID" value="XM_064993925.1"/>
</dbReference>
<dbReference type="GO" id="GO:0005829">
    <property type="term" value="C:cytosol"/>
    <property type="evidence" value="ECO:0007669"/>
    <property type="project" value="TreeGrafter"/>
</dbReference>
<keyword evidence="4" id="KW-0963">Cytoplasm</keyword>
<dbReference type="InterPro" id="IPR011989">
    <property type="entry name" value="ARM-like"/>
</dbReference>
<dbReference type="GO" id="GO:0005635">
    <property type="term" value="C:nuclear envelope"/>
    <property type="evidence" value="ECO:0007669"/>
    <property type="project" value="TreeGrafter"/>
</dbReference>
<name>A0AAV5QE22_9ASCO</name>
<dbReference type="PANTHER" id="PTHR10997:SF18">
    <property type="entry name" value="D-IMPORTIN 7_RANBP7"/>
    <property type="match status" value="1"/>
</dbReference>
<dbReference type="Gene3D" id="1.25.10.10">
    <property type="entry name" value="Leucine-rich Repeat Variant"/>
    <property type="match status" value="1"/>
</dbReference>
<dbReference type="PROSITE" id="PS50166">
    <property type="entry name" value="IMPORTIN_B_NT"/>
    <property type="match status" value="1"/>
</dbReference>
<gene>
    <name evidence="8" type="ORF">DASC09_003220</name>
</gene>
<protein>
    <submittedName>
        <fullName evidence="8">Nmd5 protein</fullName>
    </submittedName>
</protein>
<dbReference type="Pfam" id="PF03810">
    <property type="entry name" value="IBN_N"/>
    <property type="match status" value="1"/>
</dbReference>
<accession>A0AAV5QE22</accession>
<keyword evidence="3" id="KW-0813">Transport</keyword>
<sequence length="1207" mass="137712">MSFQSLRDVLAGTYNPDQSIRQHAESSLYELSHQPGFLSSCLDLIADPQVESLVKLSTAINIKNIISQNWSNVSGLQQVSSGNNKDILISDEEKNVIKSKLMEIIMNITHLSLNNSNSKYEDIHDLLNLKKNQLLPILSTIINIDFRATNDKHIFLESVADMIVNSGNDFAKIYSGLYCLKEICRTFRWSPNKSRSDILDPIISKMFPVLIEISNSLLEVPFTAQSVDDKLSIVAEELHGELLKFIVKCFKFVTYYDLPAPLQSKEVCFSWVNLQLQIINKPLPPYILSIVNNDDSSALMEIKNSQWVKAKKWSFANLSNLFTKFGTPMNSLVSSSSSSKEKNYLEFKIFFLDDFVPEILGLYFQLITSWCNNELFLANSCLYYLILFLDNSIKINKLWKKFFKNNLEDIISKFLYPILTIKDSVLKLIEEDPMEYIHISMNIFDDDSGIHDMAALGLITTLAEVRESSALGVILRITHELLVSLHTEQETLQSAKKKEAAFKIIGTISHILVNPNNKFHDSLKGFLDSFVIPNLLNRYGFMRLRALDVLARFTGVEEVSSMFFTIYQGIMVNLSIFNEQTASAGPAVSQFISLEGEHLDVNEEEEDSLLPVQTQAALCLQSFLQFDGFRELISKDIVLVMQKLLSLSEKIDLDVISGVMQEIVEMFSEQLQPFGVDLMKNLSQQIINVFEEEEDPKSLNADKIMVVNGIMNTMITILLSFENSADSIIQLEDSFLFVVKAILDHHLDDFYLECFELIENSTFLSRKISPNMWKILMESIIDNNFKAHKNDSIIFTYLSELTPALNNYLNFGGEELINNDEYLLKFVEMLKIIFNNGYFADEQGNGNIEQDNLLLFNEVSTNLILTLKIKASQGYIGELLDMSITCLLRGTILQITSDDPQKASQFPELQYYESNPVFVKVFQSILSASTDKIQVNFINLIVSGLVYDVHTTLNLLIKYNFVFFFQFWFKALIPQKKNSHASLERVFDLKISALGLLSLLNNLTSEEFQKYQLDLIFNDINSRLIYVIEKLPAAINSLEKRRTEFDEASFDYDAEDQKLFENQFHGFGGANDDDGDENDDNDDWLKQEQNLMSEDNQKLGNGAIVTSGDIRNGEFIDFLKSEREKLEVQFNDDDYEDYDDDEDDLFFDDEITEDPLASNPLDTINIFAVVKESLNHLEQADNAKYQAFSQSLTESQVAMLQAIFSQT</sequence>
<dbReference type="PANTHER" id="PTHR10997">
    <property type="entry name" value="IMPORTIN-7, 8, 11"/>
    <property type="match status" value="1"/>
</dbReference>
<proteinExistence type="predicted"/>
<evidence type="ECO:0000259" key="7">
    <source>
        <dbReference type="PROSITE" id="PS50166"/>
    </source>
</evidence>
<organism evidence="8 9">
    <name type="scientific">Saccharomycopsis crataegensis</name>
    <dbReference type="NCBI Taxonomy" id="43959"/>
    <lineage>
        <taxon>Eukaryota</taxon>
        <taxon>Fungi</taxon>
        <taxon>Dikarya</taxon>
        <taxon>Ascomycota</taxon>
        <taxon>Saccharomycotina</taxon>
        <taxon>Saccharomycetes</taxon>
        <taxon>Saccharomycopsidaceae</taxon>
        <taxon>Saccharomycopsis</taxon>
    </lineage>
</organism>
<evidence type="ECO:0000256" key="3">
    <source>
        <dbReference type="ARBA" id="ARBA00022448"/>
    </source>
</evidence>
<keyword evidence="6" id="KW-0539">Nucleus</keyword>
<comment type="caution">
    <text evidence="8">The sequence shown here is derived from an EMBL/GenBank/DDBJ whole genome shotgun (WGS) entry which is preliminary data.</text>
</comment>